<dbReference type="Pfam" id="PF00084">
    <property type="entry name" value="Sushi"/>
    <property type="match status" value="1"/>
</dbReference>
<evidence type="ECO:0000256" key="3">
    <source>
        <dbReference type="ARBA" id="ARBA00022729"/>
    </source>
</evidence>
<dbReference type="Proteomes" id="UP000593567">
    <property type="component" value="Unassembled WGS sequence"/>
</dbReference>
<evidence type="ECO:0000256" key="8">
    <source>
        <dbReference type="ARBA" id="ARBA00023180"/>
    </source>
</evidence>
<feature type="transmembrane region" description="Helical" evidence="11">
    <location>
        <begin position="198"/>
        <end position="224"/>
    </location>
</feature>
<dbReference type="EMBL" id="VXIV02000748">
    <property type="protein sequence ID" value="KAF6036314.1"/>
    <property type="molecule type" value="Genomic_DNA"/>
</dbReference>
<dbReference type="PANTHER" id="PTHR24051:SF9">
    <property type="entry name" value="FIBRONECTIN TYPE-III DOMAIN-CONTAINING PROTEIN"/>
    <property type="match status" value="1"/>
</dbReference>
<keyword evidence="4" id="KW-0677">Repeat</keyword>
<evidence type="ECO:0000256" key="11">
    <source>
        <dbReference type="SAM" id="Phobius"/>
    </source>
</evidence>
<reference evidence="13" key="1">
    <citation type="submission" date="2020-06" db="EMBL/GenBank/DDBJ databases">
        <title>Draft genome of Bugula neritina, a colonial animal packing powerful symbionts and potential medicines.</title>
        <authorList>
            <person name="Rayko M."/>
        </authorList>
    </citation>
    <scope>NUCLEOTIDE SEQUENCE [LARGE SCALE GENOMIC DNA]</scope>
    <source>
        <strain evidence="13">Kwan_BN1</strain>
    </source>
</reference>
<accession>A0A7J7KEG1</accession>
<evidence type="ECO:0000256" key="7">
    <source>
        <dbReference type="ARBA" id="ARBA00023157"/>
    </source>
</evidence>
<dbReference type="OrthoDB" id="6480633at2759"/>
<dbReference type="InterPro" id="IPR000436">
    <property type="entry name" value="Sushi_SCR_CCP_dom"/>
</dbReference>
<keyword evidence="6 11" id="KW-0472">Membrane</keyword>
<dbReference type="SUPFAM" id="SSF57535">
    <property type="entry name" value="Complement control module/SCR domain"/>
    <property type="match status" value="1"/>
</dbReference>
<evidence type="ECO:0000256" key="9">
    <source>
        <dbReference type="PROSITE-ProRule" id="PRU00302"/>
    </source>
</evidence>
<dbReference type="InterPro" id="IPR035976">
    <property type="entry name" value="Sushi/SCR/CCP_sf"/>
</dbReference>
<keyword evidence="5 11" id="KW-1133">Transmembrane helix</keyword>
<keyword evidence="8" id="KW-0325">Glycoprotein</keyword>
<evidence type="ECO:0000256" key="4">
    <source>
        <dbReference type="ARBA" id="ARBA00022737"/>
    </source>
</evidence>
<evidence type="ECO:0000256" key="10">
    <source>
        <dbReference type="SAM" id="MobiDB-lite"/>
    </source>
</evidence>
<organism evidence="13 14">
    <name type="scientific">Bugula neritina</name>
    <name type="common">Brown bryozoan</name>
    <name type="synonym">Sertularia neritina</name>
    <dbReference type="NCBI Taxonomy" id="10212"/>
    <lineage>
        <taxon>Eukaryota</taxon>
        <taxon>Metazoa</taxon>
        <taxon>Spiralia</taxon>
        <taxon>Lophotrochozoa</taxon>
        <taxon>Bryozoa</taxon>
        <taxon>Gymnolaemata</taxon>
        <taxon>Cheilostomatida</taxon>
        <taxon>Flustrina</taxon>
        <taxon>Buguloidea</taxon>
        <taxon>Bugulidae</taxon>
        <taxon>Bugula</taxon>
    </lineage>
</organism>
<keyword evidence="7" id="KW-1015">Disulfide bond</keyword>
<evidence type="ECO:0000259" key="12">
    <source>
        <dbReference type="PROSITE" id="PS50923"/>
    </source>
</evidence>
<proteinExistence type="predicted"/>
<keyword evidence="2 11" id="KW-0812">Transmembrane</keyword>
<comment type="caution">
    <text evidence="13">The sequence shown here is derived from an EMBL/GenBank/DDBJ whole genome shotgun (WGS) entry which is preliminary data.</text>
</comment>
<dbReference type="PANTHER" id="PTHR24051">
    <property type="entry name" value="SUSHI DOMAIN-CONTAINING PROTEIN 1"/>
    <property type="match status" value="1"/>
</dbReference>
<dbReference type="SMART" id="SM00032">
    <property type="entry name" value="CCP"/>
    <property type="match status" value="1"/>
</dbReference>
<feature type="compositionally biased region" description="Basic and acidic residues" evidence="10">
    <location>
        <begin position="278"/>
        <end position="293"/>
    </location>
</feature>
<dbReference type="Pfam" id="PF23144">
    <property type="entry name" value="Fn3_PTPRU"/>
    <property type="match status" value="1"/>
</dbReference>
<dbReference type="PROSITE" id="PS50923">
    <property type="entry name" value="SUSHI"/>
    <property type="match status" value="1"/>
</dbReference>
<gene>
    <name evidence="13" type="ORF">EB796_005380</name>
</gene>
<evidence type="ECO:0000256" key="1">
    <source>
        <dbReference type="ARBA" id="ARBA00004479"/>
    </source>
</evidence>
<comment type="caution">
    <text evidence="9">Lacks conserved residue(s) required for the propagation of feature annotation.</text>
</comment>
<evidence type="ECO:0000256" key="2">
    <source>
        <dbReference type="ARBA" id="ARBA00022692"/>
    </source>
</evidence>
<keyword evidence="14" id="KW-1185">Reference proteome</keyword>
<feature type="region of interest" description="Disordered" evidence="10">
    <location>
        <begin position="232"/>
        <end position="293"/>
    </location>
</feature>
<keyword evidence="9" id="KW-0768">Sushi</keyword>
<evidence type="ECO:0000313" key="14">
    <source>
        <dbReference type="Proteomes" id="UP000593567"/>
    </source>
</evidence>
<keyword evidence="3" id="KW-0732">Signal</keyword>
<evidence type="ECO:0000256" key="6">
    <source>
        <dbReference type="ARBA" id="ARBA00023136"/>
    </source>
</evidence>
<feature type="domain" description="Sushi" evidence="12">
    <location>
        <begin position="131"/>
        <end position="193"/>
    </location>
</feature>
<dbReference type="GO" id="GO:0016020">
    <property type="term" value="C:membrane"/>
    <property type="evidence" value="ECO:0007669"/>
    <property type="project" value="UniProtKB-SubCell"/>
</dbReference>
<dbReference type="InterPro" id="IPR057598">
    <property type="entry name" value="Fn3_PTPRU"/>
</dbReference>
<name>A0A7J7KEG1_BUGNE</name>
<feature type="compositionally biased region" description="Polar residues" evidence="10">
    <location>
        <begin position="268"/>
        <end position="277"/>
    </location>
</feature>
<dbReference type="Gene3D" id="2.10.70.10">
    <property type="entry name" value="Complement Module, domain 1"/>
    <property type="match status" value="1"/>
</dbReference>
<dbReference type="InterPro" id="IPR051622">
    <property type="entry name" value="R-tyr_protein_phosphatases"/>
</dbReference>
<protein>
    <recommendedName>
        <fullName evidence="12">Sushi domain-containing protein</fullName>
    </recommendedName>
</protein>
<sequence>MLTYSNYSKVNPSEETITVPLPNITSSDDILKGYDSMVIVVEQLSSRKKRSITVDRIDNVTVYITASFPVTNYSSSLSVGDNQTYGGYWNRPLDNQYSYHVAVGFKAKTEDEVLKLTTIPGAESVRLVQPIKCTKPSPVTNAVTQVSDNIWNLNSTVFYSCNEGYTRQGPAIITCKLVDGKGEWSDNPPLCESLSPGWVVGVAVGVPMGFIIILLVVIIVVMLARRYSGTESGENRALEPIPEYEEVGLTPSKKTQSATGDVPVQSAEYETTSPQATSDDHFYEKVTKQTEPV</sequence>
<comment type="subcellular location">
    <subcellularLocation>
        <location evidence="1">Membrane</location>
        <topology evidence="1">Single-pass type I membrane protein</topology>
    </subcellularLocation>
</comment>
<dbReference type="AlphaFoldDB" id="A0A7J7KEG1"/>
<evidence type="ECO:0000256" key="5">
    <source>
        <dbReference type="ARBA" id="ARBA00022989"/>
    </source>
</evidence>
<evidence type="ECO:0000313" key="13">
    <source>
        <dbReference type="EMBL" id="KAF6036314.1"/>
    </source>
</evidence>
<dbReference type="CDD" id="cd00033">
    <property type="entry name" value="CCP"/>
    <property type="match status" value="1"/>
</dbReference>